<name>A0A0L0STW4_ALLM3</name>
<feature type="compositionally biased region" description="Low complexity" evidence="1">
    <location>
        <begin position="1"/>
        <end position="14"/>
    </location>
</feature>
<gene>
    <name evidence="3" type="ORF">AMAG_19296</name>
</gene>
<proteinExistence type="predicted"/>
<evidence type="ECO:0000313" key="4">
    <source>
        <dbReference type="Proteomes" id="UP000054350"/>
    </source>
</evidence>
<evidence type="ECO:0000256" key="2">
    <source>
        <dbReference type="SAM" id="Phobius"/>
    </source>
</evidence>
<keyword evidence="4" id="KW-1185">Reference proteome</keyword>
<evidence type="ECO:0000313" key="3">
    <source>
        <dbReference type="EMBL" id="KNE65936.1"/>
    </source>
</evidence>
<dbReference type="EMBL" id="GG745349">
    <property type="protein sequence ID" value="KNE65936.1"/>
    <property type="molecule type" value="Genomic_DNA"/>
</dbReference>
<dbReference type="VEuPathDB" id="FungiDB:AMAG_19296"/>
<reference evidence="3 4" key="1">
    <citation type="submission" date="2009-11" db="EMBL/GenBank/DDBJ databases">
        <title>Annotation of Allomyces macrogynus ATCC 38327.</title>
        <authorList>
            <consortium name="The Broad Institute Genome Sequencing Platform"/>
            <person name="Russ C."/>
            <person name="Cuomo C."/>
            <person name="Burger G."/>
            <person name="Gray M.W."/>
            <person name="Holland P.W.H."/>
            <person name="King N."/>
            <person name="Lang F.B.F."/>
            <person name="Roger A.J."/>
            <person name="Ruiz-Trillo I."/>
            <person name="Young S.K."/>
            <person name="Zeng Q."/>
            <person name="Gargeya S."/>
            <person name="Fitzgerald M."/>
            <person name="Haas B."/>
            <person name="Abouelleil A."/>
            <person name="Alvarado L."/>
            <person name="Arachchi H.M."/>
            <person name="Berlin A."/>
            <person name="Chapman S.B."/>
            <person name="Gearin G."/>
            <person name="Goldberg J."/>
            <person name="Griggs A."/>
            <person name="Gujja S."/>
            <person name="Hansen M."/>
            <person name="Heiman D."/>
            <person name="Howarth C."/>
            <person name="Larimer J."/>
            <person name="Lui A."/>
            <person name="MacDonald P.J.P."/>
            <person name="McCowen C."/>
            <person name="Montmayeur A."/>
            <person name="Murphy C."/>
            <person name="Neiman D."/>
            <person name="Pearson M."/>
            <person name="Priest M."/>
            <person name="Roberts A."/>
            <person name="Saif S."/>
            <person name="Shea T."/>
            <person name="Sisk P."/>
            <person name="Stolte C."/>
            <person name="Sykes S."/>
            <person name="Wortman J."/>
            <person name="Nusbaum C."/>
            <person name="Birren B."/>
        </authorList>
    </citation>
    <scope>NUCLEOTIDE SEQUENCE [LARGE SCALE GENOMIC DNA]</scope>
    <source>
        <strain evidence="3 4">ATCC 38327</strain>
    </source>
</reference>
<accession>A0A0L0STW4</accession>
<evidence type="ECO:0000256" key="1">
    <source>
        <dbReference type="SAM" id="MobiDB-lite"/>
    </source>
</evidence>
<feature type="transmembrane region" description="Helical" evidence="2">
    <location>
        <begin position="169"/>
        <end position="193"/>
    </location>
</feature>
<protein>
    <submittedName>
        <fullName evidence="3">Uncharacterized protein</fullName>
    </submittedName>
</protein>
<reference evidence="4" key="2">
    <citation type="submission" date="2009-11" db="EMBL/GenBank/DDBJ databases">
        <title>The Genome Sequence of Allomyces macrogynus strain ATCC 38327.</title>
        <authorList>
            <consortium name="The Broad Institute Genome Sequencing Platform"/>
            <person name="Russ C."/>
            <person name="Cuomo C."/>
            <person name="Shea T."/>
            <person name="Young S.K."/>
            <person name="Zeng Q."/>
            <person name="Koehrsen M."/>
            <person name="Haas B."/>
            <person name="Borodovsky M."/>
            <person name="Guigo R."/>
            <person name="Alvarado L."/>
            <person name="Berlin A."/>
            <person name="Borenstein D."/>
            <person name="Chen Z."/>
            <person name="Engels R."/>
            <person name="Freedman E."/>
            <person name="Gellesch M."/>
            <person name="Goldberg J."/>
            <person name="Griggs A."/>
            <person name="Gujja S."/>
            <person name="Heiman D."/>
            <person name="Hepburn T."/>
            <person name="Howarth C."/>
            <person name="Jen D."/>
            <person name="Larson L."/>
            <person name="Lewis B."/>
            <person name="Mehta T."/>
            <person name="Park D."/>
            <person name="Pearson M."/>
            <person name="Roberts A."/>
            <person name="Saif S."/>
            <person name="Shenoy N."/>
            <person name="Sisk P."/>
            <person name="Stolte C."/>
            <person name="Sykes S."/>
            <person name="Walk T."/>
            <person name="White J."/>
            <person name="Yandava C."/>
            <person name="Burger G."/>
            <person name="Gray M.W."/>
            <person name="Holland P.W.H."/>
            <person name="King N."/>
            <person name="Lang F.B.F."/>
            <person name="Roger A.J."/>
            <person name="Ruiz-Trillo I."/>
            <person name="Lander E."/>
            <person name="Nusbaum C."/>
        </authorList>
    </citation>
    <scope>NUCLEOTIDE SEQUENCE [LARGE SCALE GENOMIC DNA]</scope>
    <source>
        <strain evidence="4">ATCC 38327</strain>
    </source>
</reference>
<dbReference type="Proteomes" id="UP000054350">
    <property type="component" value="Unassembled WGS sequence"/>
</dbReference>
<keyword evidence="2" id="KW-0812">Transmembrane</keyword>
<dbReference type="STRING" id="578462.A0A0L0STW4"/>
<keyword evidence="2" id="KW-1133">Transmembrane helix</keyword>
<feature type="transmembrane region" description="Helical" evidence="2">
    <location>
        <begin position="256"/>
        <end position="277"/>
    </location>
</feature>
<sequence>MFRPPVVRPADAPVPSAPPLPPTFTAPPMMSSALASPCRPSPASIAGSCPVRSPDLSAETADPVLDLPPSSATGGPPPPAYSDGAGFPDASMSAGAAPAPSSTPGSPVENTPPPRSAFALRWFPVSLTISAALSFWLVAISATIFNVNPDTTTHYNHSYSAYFSSGSDLVFAGVFAALFFLSAMFDLTWLFSYRTLRFRVFMTRFTSQMPRARMRIFLIFTLVTALHWWLVQSALWEVAFFQLLGMGGGLDVTPSFLSPSLFMVVCLFSRMMTLTMCRQAVGRRITPN</sequence>
<feature type="transmembrane region" description="Helical" evidence="2">
    <location>
        <begin position="122"/>
        <end position="145"/>
    </location>
</feature>
<keyword evidence="2" id="KW-0472">Membrane</keyword>
<organism evidence="3 4">
    <name type="scientific">Allomyces macrogynus (strain ATCC 38327)</name>
    <name type="common">Allomyces javanicus var. macrogynus</name>
    <dbReference type="NCBI Taxonomy" id="578462"/>
    <lineage>
        <taxon>Eukaryota</taxon>
        <taxon>Fungi</taxon>
        <taxon>Fungi incertae sedis</taxon>
        <taxon>Blastocladiomycota</taxon>
        <taxon>Blastocladiomycetes</taxon>
        <taxon>Blastocladiales</taxon>
        <taxon>Blastocladiaceae</taxon>
        <taxon>Allomyces</taxon>
    </lineage>
</organism>
<dbReference type="AlphaFoldDB" id="A0A0L0STW4"/>
<feature type="transmembrane region" description="Helical" evidence="2">
    <location>
        <begin position="214"/>
        <end position="236"/>
    </location>
</feature>
<feature type="region of interest" description="Disordered" evidence="1">
    <location>
        <begin position="1"/>
        <end position="112"/>
    </location>
</feature>
<feature type="compositionally biased region" description="Pro residues" evidence="1">
    <location>
        <begin position="15"/>
        <end position="25"/>
    </location>
</feature>
<feature type="compositionally biased region" description="Low complexity" evidence="1">
    <location>
        <begin position="88"/>
        <end position="107"/>
    </location>
</feature>